<reference evidence="1 2" key="1">
    <citation type="submission" date="2022-05" db="EMBL/GenBank/DDBJ databases">
        <title>Genome Sequencing of Bee-Associated Microbes.</title>
        <authorList>
            <person name="Dunlap C."/>
        </authorList>
    </citation>
    <scope>NUCLEOTIDE SEQUENCE [LARGE SCALE GENOMIC DNA]</scope>
    <source>
        <strain evidence="1 2">NRRL B-04010</strain>
    </source>
</reference>
<proteinExistence type="predicted"/>
<name>A0ABT4H7Z7_PAEAL</name>
<dbReference type="Proteomes" id="UP001527181">
    <property type="component" value="Unassembled WGS sequence"/>
</dbReference>
<dbReference type="RefSeq" id="WP_268600925.1">
    <property type="nucleotide sequence ID" value="NZ_JAMDNP010000171.1"/>
</dbReference>
<evidence type="ECO:0000313" key="2">
    <source>
        <dbReference type="Proteomes" id="UP001527181"/>
    </source>
</evidence>
<evidence type="ECO:0000313" key="1">
    <source>
        <dbReference type="EMBL" id="MCY9765095.1"/>
    </source>
</evidence>
<accession>A0ABT4H7Z7</accession>
<keyword evidence="2" id="KW-1185">Reference proteome</keyword>
<dbReference type="EMBL" id="JAMDNP010000171">
    <property type="protein sequence ID" value="MCY9765095.1"/>
    <property type="molecule type" value="Genomic_DNA"/>
</dbReference>
<organism evidence="1 2">
    <name type="scientific">Paenibacillus alvei</name>
    <name type="common">Bacillus alvei</name>
    <dbReference type="NCBI Taxonomy" id="44250"/>
    <lineage>
        <taxon>Bacteria</taxon>
        <taxon>Bacillati</taxon>
        <taxon>Bacillota</taxon>
        <taxon>Bacilli</taxon>
        <taxon>Bacillales</taxon>
        <taxon>Paenibacillaceae</taxon>
        <taxon>Paenibacillus</taxon>
    </lineage>
</organism>
<comment type="caution">
    <text evidence="1">The sequence shown here is derived from an EMBL/GenBank/DDBJ whole genome shotgun (WGS) entry which is preliminary data.</text>
</comment>
<protein>
    <submittedName>
        <fullName evidence="1">Uncharacterized protein</fullName>
    </submittedName>
</protein>
<gene>
    <name evidence="1" type="ORF">M5X12_31865</name>
</gene>
<sequence length="67" mass="7548">MKIEIIEVSRDRGKTWSKEEIDLTKIDVAECSLKPGDVILRDGKLYEIRHVALARYIDSIESGGTGE</sequence>